<proteinExistence type="predicted"/>
<dbReference type="HOGENOM" id="CLU_086463_1_1_1"/>
<name>G0NSK9_CAEBE</name>
<dbReference type="Proteomes" id="UP000008068">
    <property type="component" value="Unassembled WGS sequence"/>
</dbReference>
<feature type="transmembrane region" description="Helical" evidence="1">
    <location>
        <begin position="211"/>
        <end position="229"/>
    </location>
</feature>
<evidence type="ECO:0008006" key="5">
    <source>
        <dbReference type="Google" id="ProtNLM"/>
    </source>
</evidence>
<sequence>MKALTIFFFASSVIAEPFIGSCGEHYEYIPSRRNDPEVWVDHYNGYRQQFMKDCQISNMHELKYDKGLEEEIRKMKSCKDIVHGPNYRVDMMFDWKGREVIHKVIEKRIKDQLAFTKKNPYRLGVWLESPEEFHPTQTSIAWCDINEKCWDTLVDVRNKSTPWQIRRIVAFGQKGTYDESDFKYGEPGTDCPKGTVGPITMLCKGSENNRMVTLLGGILIFCISFVISFV</sequence>
<evidence type="ECO:0000256" key="2">
    <source>
        <dbReference type="SAM" id="SignalP"/>
    </source>
</evidence>
<feature type="signal peptide" evidence="2">
    <location>
        <begin position="1"/>
        <end position="15"/>
    </location>
</feature>
<dbReference type="InParanoid" id="G0NSK9"/>
<keyword evidence="1" id="KW-0812">Transmembrane</keyword>
<keyword evidence="1" id="KW-0472">Membrane</keyword>
<dbReference type="EMBL" id="GL379939">
    <property type="protein sequence ID" value="EGT36851.1"/>
    <property type="molecule type" value="Genomic_DNA"/>
</dbReference>
<accession>G0NSK9</accession>
<dbReference type="AlphaFoldDB" id="G0NSK9"/>
<gene>
    <name evidence="3" type="ORF">CAEBREN_05386</name>
</gene>
<evidence type="ECO:0000313" key="4">
    <source>
        <dbReference type="Proteomes" id="UP000008068"/>
    </source>
</evidence>
<keyword evidence="1" id="KW-1133">Transmembrane helix</keyword>
<feature type="chain" id="PRO_5013220575" description="SCP domain-containing protein" evidence="2">
    <location>
        <begin position="16"/>
        <end position="230"/>
    </location>
</feature>
<organism evidence="4">
    <name type="scientific">Caenorhabditis brenneri</name>
    <name type="common">Nematode worm</name>
    <dbReference type="NCBI Taxonomy" id="135651"/>
    <lineage>
        <taxon>Eukaryota</taxon>
        <taxon>Metazoa</taxon>
        <taxon>Ecdysozoa</taxon>
        <taxon>Nematoda</taxon>
        <taxon>Chromadorea</taxon>
        <taxon>Rhabditida</taxon>
        <taxon>Rhabditina</taxon>
        <taxon>Rhabditomorpha</taxon>
        <taxon>Rhabditoidea</taxon>
        <taxon>Rhabditidae</taxon>
        <taxon>Peloderinae</taxon>
        <taxon>Caenorhabditis</taxon>
    </lineage>
</organism>
<keyword evidence="4" id="KW-1185">Reference proteome</keyword>
<reference evidence="4" key="1">
    <citation type="submission" date="2011-07" db="EMBL/GenBank/DDBJ databases">
        <authorList>
            <consortium name="Caenorhabditis brenneri Sequencing and Analysis Consortium"/>
            <person name="Wilson R.K."/>
        </authorList>
    </citation>
    <scope>NUCLEOTIDE SEQUENCE [LARGE SCALE GENOMIC DNA]</scope>
    <source>
        <strain evidence="4">PB2801</strain>
    </source>
</reference>
<protein>
    <recommendedName>
        <fullName evidence="5">SCP domain-containing protein</fullName>
    </recommendedName>
</protein>
<evidence type="ECO:0000313" key="3">
    <source>
        <dbReference type="EMBL" id="EGT36851.1"/>
    </source>
</evidence>
<keyword evidence="2" id="KW-0732">Signal</keyword>
<evidence type="ECO:0000256" key="1">
    <source>
        <dbReference type="SAM" id="Phobius"/>
    </source>
</evidence>